<evidence type="ECO:0000256" key="6">
    <source>
        <dbReference type="ARBA" id="ARBA00023136"/>
    </source>
</evidence>
<evidence type="ECO:0000256" key="8">
    <source>
        <dbReference type="ARBA" id="ARBA00023224"/>
    </source>
</evidence>
<organism evidence="13 14">
    <name type="scientific">Phocoena sinus</name>
    <name type="common">Vaquita</name>
    <dbReference type="NCBI Taxonomy" id="42100"/>
    <lineage>
        <taxon>Eukaryota</taxon>
        <taxon>Metazoa</taxon>
        <taxon>Chordata</taxon>
        <taxon>Craniata</taxon>
        <taxon>Vertebrata</taxon>
        <taxon>Euteleostomi</taxon>
        <taxon>Mammalia</taxon>
        <taxon>Eutheria</taxon>
        <taxon>Laurasiatheria</taxon>
        <taxon>Artiodactyla</taxon>
        <taxon>Whippomorpha</taxon>
        <taxon>Cetacea</taxon>
        <taxon>Odontoceti</taxon>
        <taxon>Phocoenidae</taxon>
        <taxon>Phocoena</taxon>
    </lineage>
</organism>
<keyword evidence="2" id="KW-1003">Cell membrane</keyword>
<evidence type="ECO:0000256" key="10">
    <source>
        <dbReference type="SAM" id="MobiDB-lite"/>
    </source>
</evidence>
<keyword evidence="7 9" id="KW-0675">Receptor</keyword>
<protein>
    <recommendedName>
        <fullName evidence="12">G-protein coupled receptors family 1 profile domain-containing protein</fullName>
    </recommendedName>
</protein>
<dbReference type="PANTHER" id="PTHR22752:SF3">
    <property type="entry name" value="G-PROTEIN COUPLED RECEPTOR 135"/>
    <property type="match status" value="1"/>
</dbReference>
<dbReference type="GO" id="GO:0005886">
    <property type="term" value="C:plasma membrane"/>
    <property type="evidence" value="ECO:0007669"/>
    <property type="project" value="UniProtKB-SubCell"/>
</dbReference>
<evidence type="ECO:0000313" key="14">
    <source>
        <dbReference type="Proteomes" id="UP000694554"/>
    </source>
</evidence>
<dbReference type="InterPro" id="IPR017452">
    <property type="entry name" value="GPCR_Rhodpsn_7TM"/>
</dbReference>
<evidence type="ECO:0000259" key="12">
    <source>
        <dbReference type="PROSITE" id="PS50262"/>
    </source>
</evidence>
<dbReference type="AlphaFoldDB" id="A0A8C9BNP6"/>
<dbReference type="GO" id="GO:0004930">
    <property type="term" value="F:G protein-coupled receptor activity"/>
    <property type="evidence" value="ECO:0007669"/>
    <property type="project" value="UniProtKB-KW"/>
</dbReference>
<dbReference type="PANTHER" id="PTHR22752">
    <property type="entry name" value="G PROTEIN-COUPLED RECEPTOR"/>
    <property type="match status" value="1"/>
</dbReference>
<comment type="similarity">
    <text evidence="9">Belongs to the G-protein coupled receptor 1 family.</text>
</comment>
<feature type="transmembrane region" description="Helical" evidence="11">
    <location>
        <begin position="198"/>
        <end position="215"/>
    </location>
</feature>
<evidence type="ECO:0000256" key="7">
    <source>
        <dbReference type="ARBA" id="ARBA00023170"/>
    </source>
</evidence>
<keyword evidence="4 11" id="KW-1133">Transmembrane helix</keyword>
<dbReference type="PROSITE" id="PS00237">
    <property type="entry name" value="G_PROTEIN_RECEP_F1_1"/>
    <property type="match status" value="1"/>
</dbReference>
<keyword evidence="6 11" id="KW-0472">Membrane</keyword>
<dbReference type="GeneTree" id="ENSGT00950000182998"/>
<keyword evidence="14" id="KW-1185">Reference proteome</keyword>
<dbReference type="Pfam" id="PF00001">
    <property type="entry name" value="7tm_1"/>
    <property type="match status" value="1"/>
</dbReference>
<dbReference type="Ensembl" id="ENSPSNT00000014210.1">
    <property type="protein sequence ID" value="ENSPSNP00000012563.1"/>
    <property type="gene ID" value="ENSPSNG00000009236.1"/>
</dbReference>
<evidence type="ECO:0000256" key="1">
    <source>
        <dbReference type="ARBA" id="ARBA00004651"/>
    </source>
</evidence>
<evidence type="ECO:0000256" key="4">
    <source>
        <dbReference type="ARBA" id="ARBA00022989"/>
    </source>
</evidence>
<evidence type="ECO:0000313" key="13">
    <source>
        <dbReference type="Ensembl" id="ENSPSNP00000012563.1"/>
    </source>
</evidence>
<name>A0A8C9BNP6_PHOSS</name>
<keyword evidence="8 9" id="KW-0807">Transducer</keyword>
<dbReference type="Proteomes" id="UP000694554">
    <property type="component" value="Chromosome 2"/>
</dbReference>
<evidence type="ECO:0000256" key="5">
    <source>
        <dbReference type="ARBA" id="ARBA00023040"/>
    </source>
</evidence>
<feature type="transmembrane region" description="Helical" evidence="11">
    <location>
        <begin position="89"/>
        <end position="108"/>
    </location>
</feature>
<keyword evidence="5 9" id="KW-0297">G-protein coupled receptor</keyword>
<feature type="transmembrane region" description="Helical" evidence="11">
    <location>
        <begin position="159"/>
        <end position="178"/>
    </location>
</feature>
<dbReference type="PRINTS" id="PR00237">
    <property type="entry name" value="GPCRRHODOPSN"/>
</dbReference>
<accession>A0A8C9BNP6</accession>
<dbReference type="InterPro" id="IPR000276">
    <property type="entry name" value="GPCR_Rhodpsn"/>
</dbReference>
<evidence type="ECO:0000256" key="11">
    <source>
        <dbReference type="SAM" id="Phobius"/>
    </source>
</evidence>
<evidence type="ECO:0000256" key="3">
    <source>
        <dbReference type="ARBA" id="ARBA00022692"/>
    </source>
</evidence>
<keyword evidence="3 9" id="KW-0812">Transmembrane</keyword>
<feature type="region of interest" description="Disordered" evidence="10">
    <location>
        <begin position="1"/>
        <end position="20"/>
    </location>
</feature>
<evidence type="ECO:0000256" key="2">
    <source>
        <dbReference type="ARBA" id="ARBA00022475"/>
    </source>
</evidence>
<feature type="domain" description="G-protein coupled receptors family 1 profile" evidence="12">
    <location>
        <begin position="89"/>
        <end position="313"/>
    </location>
</feature>
<proteinExistence type="inferred from homology"/>
<comment type="subcellular location">
    <subcellularLocation>
        <location evidence="1">Cell membrane</location>
        <topology evidence="1">Multi-pass membrane protein</topology>
    </subcellularLocation>
</comment>
<dbReference type="SUPFAM" id="SSF81321">
    <property type="entry name" value="Family A G protein-coupled receptor-like"/>
    <property type="match status" value="1"/>
</dbReference>
<evidence type="ECO:0000256" key="9">
    <source>
        <dbReference type="RuleBase" id="RU000688"/>
    </source>
</evidence>
<dbReference type="Gene3D" id="1.20.1070.10">
    <property type="entry name" value="Rhodopsin 7-helix transmembrane proteins"/>
    <property type="match status" value="1"/>
</dbReference>
<feature type="transmembrane region" description="Helical" evidence="11">
    <location>
        <begin position="115"/>
        <end position="139"/>
    </location>
</feature>
<reference evidence="13" key="3">
    <citation type="submission" date="2025-09" db="UniProtKB">
        <authorList>
            <consortium name="Ensembl"/>
        </authorList>
    </citation>
    <scope>IDENTIFICATION</scope>
</reference>
<feature type="transmembrane region" description="Helical" evidence="11">
    <location>
        <begin position="247"/>
        <end position="269"/>
    </location>
</feature>
<dbReference type="PROSITE" id="PS50262">
    <property type="entry name" value="G_PROTEIN_RECEP_F1_2"/>
    <property type="match status" value="1"/>
</dbReference>
<reference evidence="13" key="1">
    <citation type="submission" date="2019-08" db="EMBL/GenBank/DDBJ databases">
        <title>Phocoena sinus (Vaquita) genome, mPhoSin1, primary haplotype.</title>
        <authorList>
            <person name="Morin P."/>
            <person name="Mountcastle J."/>
            <person name="Fungtammasan C."/>
            <person name="Rhie A."/>
            <person name="Rojas-Bracho L."/>
            <person name="Smith C.R."/>
            <person name="Taylor B.L."/>
            <person name="Gulland F.M.D."/>
            <person name="Musser W."/>
            <person name="Houck M."/>
            <person name="Haase B."/>
            <person name="Paez S."/>
            <person name="Howe K."/>
            <person name="Torrance J."/>
            <person name="Formenti G."/>
            <person name="Phillippy A."/>
            <person name="Ryder O."/>
            <person name="Jarvis E.D."/>
            <person name="Fedrigo O."/>
        </authorList>
    </citation>
    <scope>NUCLEOTIDE SEQUENCE [LARGE SCALE GENOMIC DNA]</scope>
</reference>
<reference evidence="13" key="2">
    <citation type="submission" date="2025-08" db="UniProtKB">
        <authorList>
            <consortium name="Ensembl"/>
        </authorList>
    </citation>
    <scope>IDENTIFICATION</scope>
</reference>
<sequence length="313" mass="32543">MILLHGSPHPGAPCTAGTPGRTSSAATAAAVLSISTASAAALGNQSGGNVGDSTGASAGGGFGGHGAAGRPPLGPAAAPLLSQGAAGTAQALVLLLIFLLSSLGNCALLTLTDAFILSLSLSDLLTALLCLPAAFLDLFTPPEGPAPAAAAAGPWRRQPFLSSCFGIVSTLSVALISLDRYCAIVRPTREKIGRRRALQLLAGPWLAALCFSLPWKLLRATWESPAAQSFHGCMYRTSPDPAQLGEAYSVGLVVACHLLPFLLMCFYHYHVCRTVRLSDLRVRPLTTYARVLLQNLKRCLTTQPSIVNCKCQK</sequence>